<dbReference type="PROSITE" id="PS50977">
    <property type="entry name" value="HTH_TETR_2"/>
    <property type="match status" value="1"/>
</dbReference>
<evidence type="ECO:0000313" key="7">
    <source>
        <dbReference type="Proteomes" id="UP000316242"/>
    </source>
</evidence>
<reference evidence="6 7" key="1">
    <citation type="submission" date="2019-06" db="EMBL/GenBank/DDBJ databases">
        <title>Whole genome shotgun sequence of Glutamicibacter nicotianae NBRC 14234.</title>
        <authorList>
            <person name="Hosoyama A."/>
            <person name="Uohara A."/>
            <person name="Ohji S."/>
            <person name="Ichikawa N."/>
        </authorList>
    </citation>
    <scope>NUCLEOTIDE SEQUENCE [LARGE SCALE GENOMIC DNA]</scope>
    <source>
        <strain evidence="6 7">NBRC 14234</strain>
    </source>
</reference>
<keyword evidence="1" id="KW-0805">Transcription regulation</keyword>
<dbReference type="Proteomes" id="UP000316242">
    <property type="component" value="Unassembled WGS sequence"/>
</dbReference>
<organism evidence="6 7">
    <name type="scientific">Glutamicibacter nicotianae</name>
    <name type="common">Arthrobacter nicotianae</name>
    <dbReference type="NCBI Taxonomy" id="37929"/>
    <lineage>
        <taxon>Bacteria</taxon>
        <taxon>Bacillati</taxon>
        <taxon>Actinomycetota</taxon>
        <taxon>Actinomycetes</taxon>
        <taxon>Micrococcales</taxon>
        <taxon>Micrococcaceae</taxon>
        <taxon>Glutamicibacter</taxon>
    </lineage>
</organism>
<dbReference type="Gene3D" id="1.10.10.60">
    <property type="entry name" value="Homeodomain-like"/>
    <property type="match status" value="1"/>
</dbReference>
<keyword evidence="7" id="KW-1185">Reference proteome</keyword>
<evidence type="ECO:0000313" key="6">
    <source>
        <dbReference type="EMBL" id="GEC14028.1"/>
    </source>
</evidence>
<dbReference type="RefSeq" id="WP_038989831.1">
    <property type="nucleotide sequence ID" value="NZ_BAAAWM010000001.1"/>
</dbReference>
<keyword evidence="2 4" id="KW-0238">DNA-binding</keyword>
<dbReference type="InterPro" id="IPR050109">
    <property type="entry name" value="HTH-type_TetR-like_transc_reg"/>
</dbReference>
<evidence type="ECO:0000256" key="1">
    <source>
        <dbReference type="ARBA" id="ARBA00023015"/>
    </source>
</evidence>
<feature type="DNA-binding region" description="H-T-H motif" evidence="4">
    <location>
        <begin position="38"/>
        <end position="57"/>
    </location>
</feature>
<dbReference type="InterPro" id="IPR009057">
    <property type="entry name" value="Homeodomain-like_sf"/>
</dbReference>
<evidence type="ECO:0000259" key="5">
    <source>
        <dbReference type="PROSITE" id="PS50977"/>
    </source>
</evidence>
<protein>
    <recommendedName>
        <fullName evidence="5">HTH tetR-type domain-containing protein</fullName>
    </recommendedName>
</protein>
<dbReference type="PANTHER" id="PTHR30055:SF234">
    <property type="entry name" value="HTH-TYPE TRANSCRIPTIONAL REGULATOR BETI"/>
    <property type="match status" value="1"/>
</dbReference>
<dbReference type="PANTHER" id="PTHR30055">
    <property type="entry name" value="HTH-TYPE TRANSCRIPTIONAL REGULATOR RUTR"/>
    <property type="match status" value="1"/>
</dbReference>
<comment type="caution">
    <text evidence="6">The sequence shown here is derived from an EMBL/GenBank/DDBJ whole genome shotgun (WGS) entry which is preliminary data.</text>
</comment>
<dbReference type="SUPFAM" id="SSF46689">
    <property type="entry name" value="Homeodomain-like"/>
    <property type="match status" value="1"/>
</dbReference>
<dbReference type="Pfam" id="PF00440">
    <property type="entry name" value="TetR_N"/>
    <property type="match status" value="1"/>
</dbReference>
<name>A0ABQ0RQE8_GLUNI</name>
<sequence>MTSPSTGTRRELNKQATKQAIVEAVADLLRHGSGTALTATQIAEAAGISRRTLFNYFPSVDAVYSYPLHQVLGTMVDSISDLTDSMPLVEAIIEALKSDDVARLLGQVAHFGAFLRTEGANCGFPAMMNEWQTAATEVIEKVARRYPHANTFTVRVFTHALLGAGQAAFDEWIERLPATETVGMDISPELISVFHSLITQAMETLDEGFKALPLSSTSTMKDI</sequence>
<feature type="domain" description="HTH tetR-type" evidence="5">
    <location>
        <begin position="15"/>
        <end position="75"/>
    </location>
</feature>
<evidence type="ECO:0000256" key="2">
    <source>
        <dbReference type="ARBA" id="ARBA00023125"/>
    </source>
</evidence>
<gene>
    <name evidence="6" type="ORF">ANI01nite_32310</name>
</gene>
<dbReference type="EMBL" id="BJNE01000027">
    <property type="protein sequence ID" value="GEC14028.1"/>
    <property type="molecule type" value="Genomic_DNA"/>
</dbReference>
<keyword evidence="3" id="KW-0804">Transcription</keyword>
<dbReference type="InterPro" id="IPR001647">
    <property type="entry name" value="HTH_TetR"/>
</dbReference>
<dbReference type="Gene3D" id="1.10.357.10">
    <property type="entry name" value="Tetracycline Repressor, domain 2"/>
    <property type="match status" value="1"/>
</dbReference>
<accession>A0ABQ0RQE8</accession>
<proteinExistence type="predicted"/>
<evidence type="ECO:0000256" key="3">
    <source>
        <dbReference type="ARBA" id="ARBA00023163"/>
    </source>
</evidence>
<evidence type="ECO:0000256" key="4">
    <source>
        <dbReference type="PROSITE-ProRule" id="PRU00335"/>
    </source>
</evidence>